<dbReference type="EMBL" id="FOCL01000011">
    <property type="protein sequence ID" value="SEO69813.1"/>
    <property type="molecule type" value="Genomic_DNA"/>
</dbReference>
<dbReference type="PANTHER" id="PTHR30469">
    <property type="entry name" value="MULTIDRUG RESISTANCE PROTEIN MDTA"/>
    <property type="match status" value="1"/>
</dbReference>
<reference evidence="3" key="1">
    <citation type="submission" date="2016-10" db="EMBL/GenBank/DDBJ databases">
        <authorList>
            <person name="Varghese N."/>
            <person name="Submissions S."/>
        </authorList>
    </citation>
    <scope>NUCLEOTIDE SEQUENCE [LARGE SCALE GENOMIC DNA]</scope>
    <source>
        <strain evidence="3">Gh-48</strain>
    </source>
</reference>
<sequence>MKLKHIYLAAGLLTLLYSCKGNTQPADDTGGDAGSAAQTPVTVTTIADSALVDYIDLSATSVFQQKNIVKANANGYIQKVNILPGHFVNKGEFLFSIKTKEAQSIGNSINVLDTTFKFSGVNKIKAAGNGYVTQLNHQQGDYVQDGEQLAVISDRSSFVFVMQLPYELRSYVKNNQNVQLVLPGGEKLTALVSSSMPAVDSLSQTQGIVLKVNSPNPIPENLVAKARIIKSVRAHTVSLPKSAILSNETQTEFWVMKLINATTAVKTPVTKGIETGDRIEILTPKFSPGDKIVATGNYGLADTAKVKIVE</sequence>
<evidence type="ECO:0000259" key="1">
    <source>
        <dbReference type="Pfam" id="PF25917"/>
    </source>
</evidence>
<dbReference type="Pfam" id="PF25917">
    <property type="entry name" value="BSH_RND"/>
    <property type="match status" value="1"/>
</dbReference>
<evidence type="ECO:0000313" key="2">
    <source>
        <dbReference type="EMBL" id="SEO69813.1"/>
    </source>
</evidence>
<dbReference type="OrthoDB" id="1435302at2"/>
<dbReference type="InterPro" id="IPR058625">
    <property type="entry name" value="MdtA-like_BSH"/>
</dbReference>
<feature type="domain" description="Multidrug resistance protein MdtA-like barrel-sandwich hybrid" evidence="1">
    <location>
        <begin position="69"/>
        <end position="152"/>
    </location>
</feature>
<dbReference type="STRING" id="551995.SAMN05192574_11119"/>
<dbReference type="AlphaFoldDB" id="A0A1H8RV65"/>
<dbReference type="PROSITE" id="PS51257">
    <property type="entry name" value="PROKAR_LIPOPROTEIN"/>
    <property type="match status" value="1"/>
</dbReference>
<dbReference type="Proteomes" id="UP000198942">
    <property type="component" value="Unassembled WGS sequence"/>
</dbReference>
<dbReference type="PANTHER" id="PTHR30469:SF38">
    <property type="entry name" value="HLYD FAMILY SECRETION PROTEIN"/>
    <property type="match status" value="1"/>
</dbReference>
<evidence type="ECO:0000313" key="3">
    <source>
        <dbReference type="Proteomes" id="UP000198942"/>
    </source>
</evidence>
<keyword evidence="3" id="KW-1185">Reference proteome</keyword>
<organism evidence="2 3">
    <name type="scientific">Mucilaginibacter gossypiicola</name>
    <dbReference type="NCBI Taxonomy" id="551995"/>
    <lineage>
        <taxon>Bacteria</taxon>
        <taxon>Pseudomonadati</taxon>
        <taxon>Bacteroidota</taxon>
        <taxon>Sphingobacteriia</taxon>
        <taxon>Sphingobacteriales</taxon>
        <taxon>Sphingobacteriaceae</taxon>
        <taxon>Mucilaginibacter</taxon>
    </lineage>
</organism>
<accession>A0A1H8RV65</accession>
<dbReference type="GO" id="GO:0015562">
    <property type="term" value="F:efflux transmembrane transporter activity"/>
    <property type="evidence" value="ECO:0007669"/>
    <property type="project" value="TreeGrafter"/>
</dbReference>
<dbReference type="Gene3D" id="2.40.50.100">
    <property type="match status" value="1"/>
</dbReference>
<dbReference type="GO" id="GO:1990281">
    <property type="term" value="C:efflux pump complex"/>
    <property type="evidence" value="ECO:0007669"/>
    <property type="project" value="TreeGrafter"/>
</dbReference>
<gene>
    <name evidence="2" type="ORF">SAMN05192574_11119</name>
</gene>
<dbReference type="InterPro" id="IPR011053">
    <property type="entry name" value="Single_hybrid_motif"/>
</dbReference>
<dbReference type="SUPFAM" id="SSF51230">
    <property type="entry name" value="Single hybrid motif"/>
    <property type="match status" value="1"/>
</dbReference>
<proteinExistence type="predicted"/>
<dbReference type="RefSeq" id="WP_091217835.1">
    <property type="nucleotide sequence ID" value="NZ_FOCL01000011.1"/>
</dbReference>
<dbReference type="Gene3D" id="2.40.420.20">
    <property type="match status" value="1"/>
</dbReference>
<name>A0A1H8RV65_9SPHI</name>
<protein>
    <submittedName>
        <fullName evidence="2">Barrel-sandwich domain of CusB or HlyD membrane-fusion</fullName>
    </submittedName>
</protein>